<dbReference type="EMBL" id="PZEV01000020">
    <property type="protein sequence ID" value="PTI50902.1"/>
    <property type="molecule type" value="Genomic_DNA"/>
</dbReference>
<protein>
    <recommendedName>
        <fullName evidence="1">BppU N-terminal domain-containing protein</fullName>
    </recommendedName>
</protein>
<comment type="caution">
    <text evidence="2">The sequence shown here is derived from an EMBL/GenBank/DDBJ whole genome shotgun (WGS) entry which is preliminary data.</text>
</comment>
<dbReference type="InterPro" id="IPR018913">
    <property type="entry name" value="BppU_N"/>
</dbReference>
<gene>
    <name evidence="2" type="ORF">BU085_07160</name>
</gene>
<accession>A0A2T4Q0A9</accession>
<evidence type="ECO:0000313" key="2">
    <source>
        <dbReference type="EMBL" id="PTI50902.1"/>
    </source>
</evidence>
<proteinExistence type="predicted"/>
<dbReference type="AlphaFoldDB" id="A0A2T4Q0A9"/>
<sequence length="514" mass="56774">MSVEELQKVASIDLEEEAYLKPVSNRGIGFYNLDKNTAQFQFRVTKKDKPLLISDKNVKGYAFFKAQNGSETERASTSGVLELEFIDPMRGLVGVTVPPWFLKNVTNSTVLGELYLSLNDVGLNGKDDTVVLGTFSFSVRDSLVNQIESDIKVSYIREFDEWRTEVESRFEELKNDIGNTQSLIDTVNQIATDSIAKINKAQADAISAITDALLSSTNSIDLERDEALRQIDAKRDAVKTDYDLAADSFNKLSDDKTQTFNNNVSSANQTIDDKVNAFNQTLADGGFTTSSDVDNKLATVNWQKYKLTNEDGSRILLDGAGADITTLNTGQYQTYNYVGMPANEGDMNSYWNVDISTGADNVKQIIATLSYKNKQFIKVIHKGQDLGWKLLTNDTIDTGWLDLPLINGVIPYGSMYRPVYRLINENGLNKLYLKGAVKNIASKNVAIANLPTNITSLVTSNMPFPQIGSNKGGISTLIRWSVTVNGAIQIDGSSMDTSQMSPDDFYPINTSMLL</sequence>
<dbReference type="Gene3D" id="2.60.40.3350">
    <property type="match status" value="1"/>
</dbReference>
<dbReference type="RefSeq" id="WP_107532894.1">
    <property type="nucleotide sequence ID" value="NZ_PZEV01000020.1"/>
</dbReference>
<feature type="domain" description="BppU N-terminal" evidence="1">
    <location>
        <begin position="20"/>
        <end position="166"/>
    </location>
</feature>
<evidence type="ECO:0000313" key="3">
    <source>
        <dbReference type="Proteomes" id="UP000240717"/>
    </source>
</evidence>
<name>A0A2T4Q0A9_STAWA</name>
<organism evidence="2 3">
    <name type="scientific">Staphylococcus warneri</name>
    <dbReference type="NCBI Taxonomy" id="1292"/>
    <lineage>
        <taxon>Bacteria</taxon>
        <taxon>Bacillati</taxon>
        <taxon>Bacillota</taxon>
        <taxon>Bacilli</taxon>
        <taxon>Bacillales</taxon>
        <taxon>Staphylococcaceae</taxon>
        <taxon>Staphylococcus</taxon>
    </lineage>
</organism>
<dbReference type="Proteomes" id="UP000240717">
    <property type="component" value="Unassembled WGS sequence"/>
</dbReference>
<dbReference type="Pfam" id="PF10651">
    <property type="entry name" value="BppU_N"/>
    <property type="match status" value="1"/>
</dbReference>
<evidence type="ECO:0000259" key="1">
    <source>
        <dbReference type="Pfam" id="PF10651"/>
    </source>
</evidence>
<reference evidence="2 3" key="1">
    <citation type="journal article" date="2016" name="Front. Microbiol.">
        <title>Comprehensive Phylogenetic Analysis of Bovine Non-aureus Staphylococci Species Based on Whole-Genome Sequencing.</title>
        <authorList>
            <person name="Naushad S."/>
            <person name="Barkema H.W."/>
            <person name="Luby C."/>
            <person name="Condas L.A."/>
            <person name="Nobrega D.B."/>
            <person name="Carson D.A."/>
            <person name="De Buck J."/>
        </authorList>
    </citation>
    <scope>NUCLEOTIDE SEQUENCE [LARGE SCALE GENOMIC DNA]</scope>
    <source>
        <strain evidence="2 3">SNUC 2993</strain>
    </source>
</reference>